<proteinExistence type="predicted"/>
<feature type="transmembrane region" description="Helical" evidence="1">
    <location>
        <begin position="111"/>
        <end position="132"/>
    </location>
</feature>
<keyword evidence="1" id="KW-0472">Membrane</keyword>
<name>A0A6G6Y8U9_9SPHN</name>
<evidence type="ECO:0000256" key="1">
    <source>
        <dbReference type="SAM" id="Phobius"/>
    </source>
</evidence>
<dbReference type="KEGG" id="spzr:G5C33_17285"/>
<dbReference type="Proteomes" id="UP000501568">
    <property type="component" value="Chromosome"/>
</dbReference>
<gene>
    <name evidence="2" type="ORF">G5C33_17285</name>
</gene>
<dbReference type="EMBL" id="CP049109">
    <property type="protein sequence ID" value="QIG81364.1"/>
    <property type="molecule type" value="Genomic_DNA"/>
</dbReference>
<keyword evidence="1" id="KW-1133">Transmembrane helix</keyword>
<organism evidence="2 3">
    <name type="scientific">Stakelama tenebrarum</name>
    <dbReference type="NCBI Taxonomy" id="2711215"/>
    <lineage>
        <taxon>Bacteria</taxon>
        <taxon>Pseudomonadati</taxon>
        <taxon>Pseudomonadota</taxon>
        <taxon>Alphaproteobacteria</taxon>
        <taxon>Sphingomonadales</taxon>
        <taxon>Sphingomonadaceae</taxon>
        <taxon>Stakelama</taxon>
    </lineage>
</organism>
<protein>
    <submittedName>
        <fullName evidence="2">Uncharacterized protein</fullName>
    </submittedName>
</protein>
<keyword evidence="1" id="KW-0812">Transmembrane</keyword>
<evidence type="ECO:0000313" key="3">
    <source>
        <dbReference type="Proteomes" id="UP000501568"/>
    </source>
</evidence>
<feature type="transmembrane region" description="Helical" evidence="1">
    <location>
        <begin position="71"/>
        <end position="91"/>
    </location>
</feature>
<accession>A0A6G6Y8U9</accession>
<sequence>MNRLEIVLVVVAIGATLYGANLLHSHVYDYYLAQMPEGGLAVATAGWIIATYAPIAVIVIFWRLTKRAGPLYALILHVLLLPCALAALLVGDQLMTSTIRDPDFDATLGAPMMPAMLALMAALGAYGAALMARIAASASEWPPGGREGVSGAVLTKRRPCAGRGPCLHRAAHR</sequence>
<evidence type="ECO:0000313" key="2">
    <source>
        <dbReference type="EMBL" id="QIG81364.1"/>
    </source>
</evidence>
<dbReference type="AlphaFoldDB" id="A0A6G6Y8U9"/>
<reference evidence="2 3" key="1">
    <citation type="submission" date="2020-02" db="EMBL/GenBank/DDBJ databases">
        <authorList>
            <person name="Zheng R.K."/>
            <person name="Sun C.M."/>
        </authorList>
    </citation>
    <scope>NUCLEOTIDE SEQUENCE [LARGE SCALE GENOMIC DNA]</scope>
    <source>
        <strain evidence="3">zrk23</strain>
    </source>
</reference>
<dbReference type="RefSeq" id="WP_165328290.1">
    <property type="nucleotide sequence ID" value="NZ_CP049109.1"/>
</dbReference>
<keyword evidence="3" id="KW-1185">Reference proteome</keyword>
<feature type="transmembrane region" description="Helical" evidence="1">
    <location>
        <begin position="41"/>
        <end position="64"/>
    </location>
</feature>